<organism evidence="1 2">
    <name type="scientific">Vibrio navarrensis</name>
    <dbReference type="NCBI Taxonomy" id="29495"/>
    <lineage>
        <taxon>Bacteria</taxon>
        <taxon>Pseudomonadati</taxon>
        <taxon>Pseudomonadota</taxon>
        <taxon>Gammaproteobacteria</taxon>
        <taxon>Vibrionales</taxon>
        <taxon>Vibrionaceae</taxon>
        <taxon>Vibrio</taxon>
    </lineage>
</organism>
<gene>
    <name evidence="1" type="ORF">EA26_10890</name>
</gene>
<dbReference type="Proteomes" id="UP000029994">
    <property type="component" value="Unassembled WGS sequence"/>
</dbReference>
<evidence type="ECO:0008006" key="3">
    <source>
        <dbReference type="Google" id="ProtNLM"/>
    </source>
</evidence>
<dbReference type="Gene3D" id="3.30.310.50">
    <property type="entry name" value="Alpha-D-phosphohexomutase, C-terminal domain"/>
    <property type="match status" value="1"/>
</dbReference>
<reference evidence="1 2" key="1">
    <citation type="submission" date="2014-04" db="EMBL/GenBank/DDBJ databases">
        <title>Genome sequencing of Vibrio navarrensis strains.</title>
        <authorList>
            <person name="Gladney L.M."/>
            <person name="Katz L.S."/>
            <person name="Marino-Ramirez L."/>
            <person name="Jordan I.K."/>
        </authorList>
    </citation>
    <scope>NUCLEOTIDE SEQUENCE [LARGE SCALE GENOMIC DNA]</scope>
    <source>
        <strain evidence="1 2">ATCC 51183</strain>
    </source>
</reference>
<dbReference type="STRING" id="29495.EA26_10890"/>
<dbReference type="InterPro" id="IPR014543">
    <property type="entry name" value="UCP028291"/>
</dbReference>
<dbReference type="RefSeq" id="WP_039427356.1">
    <property type="nucleotide sequence ID" value="NZ_CP061844.1"/>
</dbReference>
<name>A0A099LVS0_9VIBR</name>
<evidence type="ECO:0000313" key="1">
    <source>
        <dbReference type="EMBL" id="KGK11784.1"/>
    </source>
</evidence>
<proteinExistence type="predicted"/>
<protein>
    <recommendedName>
        <fullName evidence="3">2,4-dihydroxyhept-2-ene-1,7-dioic acid aldolase</fullName>
    </recommendedName>
</protein>
<dbReference type="PIRSF" id="PIRSF028291">
    <property type="entry name" value="UCP028291"/>
    <property type="match status" value="1"/>
</dbReference>
<dbReference type="Pfam" id="PF09981">
    <property type="entry name" value="DUF2218"/>
    <property type="match status" value="1"/>
</dbReference>
<keyword evidence="2" id="KW-1185">Reference proteome</keyword>
<evidence type="ECO:0000313" key="2">
    <source>
        <dbReference type="Proteomes" id="UP000029994"/>
    </source>
</evidence>
<dbReference type="EMBL" id="JMCG01000001">
    <property type="protein sequence ID" value="KGK11784.1"/>
    <property type="molecule type" value="Genomic_DNA"/>
</dbReference>
<dbReference type="GeneID" id="43683677"/>
<accession>A0A099LVS0</accession>
<dbReference type="eggNOG" id="COG3553">
    <property type="taxonomic scope" value="Bacteria"/>
</dbReference>
<comment type="caution">
    <text evidence="1">The sequence shown here is derived from an EMBL/GenBank/DDBJ whole genome shotgun (WGS) entry which is preliminary data.</text>
</comment>
<sequence>MLKQQTRIFSKHAGKYLVTLCRHFARKVPAQWDECQGEVNFPVGTSLMQVDEGTSSLTIICCAEDEEKLERQKATIASHVQMFSRREEIELIWQDC</sequence>
<dbReference type="AlphaFoldDB" id="A0A099LVS0"/>